<protein>
    <submittedName>
        <fullName evidence="1">Uncharacterized protein</fullName>
    </submittedName>
</protein>
<comment type="caution">
    <text evidence="1">The sequence shown here is derived from an EMBL/GenBank/DDBJ whole genome shotgun (WGS) entry which is preliminary data.</text>
</comment>
<organism evidence="1 2">
    <name type="scientific">Russula earlei</name>
    <dbReference type="NCBI Taxonomy" id="71964"/>
    <lineage>
        <taxon>Eukaryota</taxon>
        <taxon>Fungi</taxon>
        <taxon>Dikarya</taxon>
        <taxon>Basidiomycota</taxon>
        <taxon>Agaricomycotina</taxon>
        <taxon>Agaricomycetes</taxon>
        <taxon>Russulales</taxon>
        <taxon>Russulaceae</taxon>
        <taxon>Russula</taxon>
    </lineage>
</organism>
<dbReference type="Proteomes" id="UP001207468">
    <property type="component" value="Unassembled WGS sequence"/>
</dbReference>
<evidence type="ECO:0000313" key="2">
    <source>
        <dbReference type="Proteomes" id="UP001207468"/>
    </source>
</evidence>
<accession>A0ACC0UG20</accession>
<name>A0ACC0UG20_9AGAM</name>
<reference evidence="1" key="1">
    <citation type="submission" date="2021-03" db="EMBL/GenBank/DDBJ databases">
        <title>Evolutionary priming and transition to the ectomycorrhizal habit in an iconic lineage of mushroom-forming fungi: is preadaptation a requirement?</title>
        <authorList>
            <consortium name="DOE Joint Genome Institute"/>
            <person name="Looney B.P."/>
            <person name="Miyauchi S."/>
            <person name="Morin E."/>
            <person name="Drula E."/>
            <person name="Courty P.E."/>
            <person name="Chicoki N."/>
            <person name="Fauchery L."/>
            <person name="Kohler A."/>
            <person name="Kuo A."/>
            <person name="LaButti K."/>
            <person name="Pangilinan J."/>
            <person name="Lipzen A."/>
            <person name="Riley R."/>
            <person name="Andreopoulos W."/>
            <person name="He G."/>
            <person name="Johnson J."/>
            <person name="Barry K.W."/>
            <person name="Grigoriev I.V."/>
            <person name="Nagy L."/>
            <person name="Hibbett D."/>
            <person name="Henrissat B."/>
            <person name="Matheny P.B."/>
            <person name="Labbe J."/>
            <person name="Martin A.F."/>
        </authorList>
    </citation>
    <scope>NUCLEOTIDE SEQUENCE</scope>
    <source>
        <strain evidence="1">BPL698</strain>
    </source>
</reference>
<proteinExistence type="predicted"/>
<gene>
    <name evidence="1" type="ORF">F5148DRAFT_976722</name>
</gene>
<dbReference type="EMBL" id="JAGFNK010000042">
    <property type="protein sequence ID" value="KAI9510471.1"/>
    <property type="molecule type" value="Genomic_DNA"/>
</dbReference>
<sequence>MASPSTLTCHQFEHACKALVAKHAHSASSSLNTVLKGWSWTEHPTVPGLGYLSRTSLIQGLARISDSDLLEDGIPEPEEVVEDPALAHDTSAEYLTCGQSVTFSPTFQVPVFYFTVHDRNGSPLMLKEIMKTSLLRRHALPETQVTSFALKQPNSQFPLLSQGDHPTTGTPAWFIHPCGTACAIGELIGEKITEAGAMPDPVDYDEWLNWLETWFMVLGNIVEL</sequence>
<keyword evidence="2" id="KW-1185">Reference proteome</keyword>
<evidence type="ECO:0000313" key="1">
    <source>
        <dbReference type="EMBL" id="KAI9510471.1"/>
    </source>
</evidence>